<organism evidence="1 2">
    <name type="scientific">Musa balbisiana</name>
    <name type="common">Banana</name>
    <dbReference type="NCBI Taxonomy" id="52838"/>
    <lineage>
        <taxon>Eukaryota</taxon>
        <taxon>Viridiplantae</taxon>
        <taxon>Streptophyta</taxon>
        <taxon>Embryophyta</taxon>
        <taxon>Tracheophyta</taxon>
        <taxon>Spermatophyta</taxon>
        <taxon>Magnoliopsida</taxon>
        <taxon>Liliopsida</taxon>
        <taxon>Zingiberales</taxon>
        <taxon>Musaceae</taxon>
        <taxon>Musa</taxon>
    </lineage>
</organism>
<protein>
    <submittedName>
        <fullName evidence="1">Uncharacterized protein</fullName>
    </submittedName>
</protein>
<comment type="caution">
    <text evidence="1">The sequence shown here is derived from an EMBL/GenBank/DDBJ whole genome shotgun (WGS) entry which is preliminary data.</text>
</comment>
<dbReference type="EMBL" id="PYDT01000009">
    <property type="protein sequence ID" value="THU48607.1"/>
    <property type="molecule type" value="Genomic_DNA"/>
</dbReference>
<name>A0A4S8IJL9_MUSBA</name>
<sequence length="60" mass="6783">MLSDNADCCALGRWPRSTMPRTMRWSGARSIGQWCCWPAVGVKVSATVFGFYGWQHFQAL</sequence>
<reference evidence="1 2" key="1">
    <citation type="journal article" date="2019" name="Nat. Plants">
        <title>Genome sequencing of Musa balbisiana reveals subgenome evolution and function divergence in polyploid bananas.</title>
        <authorList>
            <person name="Yao X."/>
        </authorList>
    </citation>
    <scope>NUCLEOTIDE SEQUENCE [LARGE SCALE GENOMIC DNA]</scope>
    <source>
        <strain evidence="2">cv. DH-PKW</strain>
        <tissue evidence="1">Leaves</tissue>
    </source>
</reference>
<keyword evidence="2" id="KW-1185">Reference proteome</keyword>
<evidence type="ECO:0000313" key="2">
    <source>
        <dbReference type="Proteomes" id="UP000317650"/>
    </source>
</evidence>
<gene>
    <name evidence="1" type="ORF">C4D60_Mb06t00780</name>
</gene>
<proteinExistence type="predicted"/>
<dbReference type="AlphaFoldDB" id="A0A4S8IJL9"/>
<accession>A0A4S8IJL9</accession>
<dbReference type="Proteomes" id="UP000317650">
    <property type="component" value="Chromosome 6"/>
</dbReference>
<evidence type="ECO:0000313" key="1">
    <source>
        <dbReference type="EMBL" id="THU48607.1"/>
    </source>
</evidence>